<dbReference type="AlphaFoldDB" id="A0A8X6NCC8"/>
<proteinExistence type="predicted"/>
<sequence length="87" mass="10541">MDSDSLRAEYVVPVPFLNVLAEPEKASPNAKWLFEWILTKIEKIRTLFQFRLKRLNIQAVTNSFYVGIKCYRLYFKEFWYIFLEEKP</sequence>
<comment type="caution">
    <text evidence="1">The sequence shown here is derived from an EMBL/GenBank/DDBJ whole genome shotgun (WGS) entry which is preliminary data.</text>
</comment>
<evidence type="ECO:0000313" key="1">
    <source>
        <dbReference type="EMBL" id="GFT06566.1"/>
    </source>
</evidence>
<accession>A0A8X6NCC8</accession>
<gene>
    <name evidence="1" type="ORF">NPIL_257761</name>
</gene>
<protein>
    <submittedName>
        <fullName evidence="1">Uncharacterized protein</fullName>
    </submittedName>
</protein>
<name>A0A8X6NCC8_NEPPI</name>
<dbReference type="Proteomes" id="UP000887013">
    <property type="component" value="Unassembled WGS sequence"/>
</dbReference>
<keyword evidence="2" id="KW-1185">Reference proteome</keyword>
<reference evidence="1" key="1">
    <citation type="submission" date="2020-08" db="EMBL/GenBank/DDBJ databases">
        <title>Multicomponent nature underlies the extraordinary mechanical properties of spider dragline silk.</title>
        <authorList>
            <person name="Kono N."/>
            <person name="Nakamura H."/>
            <person name="Mori M."/>
            <person name="Yoshida Y."/>
            <person name="Ohtoshi R."/>
            <person name="Malay A.D."/>
            <person name="Moran D.A.P."/>
            <person name="Tomita M."/>
            <person name="Numata K."/>
            <person name="Arakawa K."/>
        </authorList>
    </citation>
    <scope>NUCLEOTIDE SEQUENCE</scope>
</reference>
<evidence type="ECO:0000313" key="2">
    <source>
        <dbReference type="Proteomes" id="UP000887013"/>
    </source>
</evidence>
<organism evidence="1 2">
    <name type="scientific">Nephila pilipes</name>
    <name type="common">Giant wood spider</name>
    <name type="synonym">Nephila maculata</name>
    <dbReference type="NCBI Taxonomy" id="299642"/>
    <lineage>
        <taxon>Eukaryota</taxon>
        <taxon>Metazoa</taxon>
        <taxon>Ecdysozoa</taxon>
        <taxon>Arthropoda</taxon>
        <taxon>Chelicerata</taxon>
        <taxon>Arachnida</taxon>
        <taxon>Araneae</taxon>
        <taxon>Araneomorphae</taxon>
        <taxon>Entelegynae</taxon>
        <taxon>Araneoidea</taxon>
        <taxon>Nephilidae</taxon>
        <taxon>Nephila</taxon>
    </lineage>
</organism>
<dbReference type="EMBL" id="BMAW01008039">
    <property type="protein sequence ID" value="GFT06566.1"/>
    <property type="molecule type" value="Genomic_DNA"/>
</dbReference>